<evidence type="ECO:0000313" key="6">
    <source>
        <dbReference type="Proteomes" id="UP000245489"/>
    </source>
</evidence>
<proteinExistence type="inferred from homology"/>
<dbReference type="InterPro" id="IPR011050">
    <property type="entry name" value="Pectin_lyase_fold/virulence"/>
</dbReference>
<dbReference type="InterPro" id="IPR000743">
    <property type="entry name" value="Glyco_hydro_28"/>
</dbReference>
<dbReference type="SMART" id="SM00710">
    <property type="entry name" value="PbH1"/>
    <property type="match status" value="3"/>
</dbReference>
<comment type="caution">
    <text evidence="5">The sequence shown here is derived from an EMBL/GenBank/DDBJ whole genome shotgun (WGS) entry which is preliminary data.</text>
</comment>
<sequence length="476" mass="53585">MNIEWKLMINPIPILIPIEKLMKNKLTFMAIFICHSLFILGQKTSSISFTNIKVNAPFKMSAITIPNFSKCKKMPITDFGAVLGDKEKTTQAIAKAIEKANALGGGVVIIPAGEWLTGKIHLKSNVNLHLNKGAVLLFSENPNDYLPAVHSTWEGMECYNYSPLIYAYECKNVAITGEGEVKAQMDIWKQWFARPKPHMESIKRLYNLASQYIPVKDRQMVNDTAHLRPQFIQFNRSENIVLEGITITNSPFWTIHPYLCKNVVIRKVKVYAHGHNNDGVDPEMSQNVLIEDCTFDQGDDAIAIKSGRNPEGWRLKTPSKNIVIRNCLVKNGHQLVAIGSELSGGIENVFINNCEVVDGAKLSHLLFIKTNERMGGFVKNIHVSHVKAGKIDLGILGIETDVLYQWRNLVPTIERRLTPIQEVYLDNVTASNVKFISRILGQKELPIKDIFLKNVKASTVLEKEHIHENALNVNLK</sequence>
<evidence type="ECO:0000313" key="5">
    <source>
        <dbReference type="EMBL" id="PWK16620.1"/>
    </source>
</evidence>
<dbReference type="AlphaFoldDB" id="A0A316E1C7"/>
<comment type="similarity">
    <text evidence="1 4">Belongs to the glycosyl hydrolase 28 family.</text>
</comment>
<dbReference type="PANTHER" id="PTHR31339:SF9">
    <property type="entry name" value="PLASMIN AND FIBRONECTIN-BINDING PROTEIN A"/>
    <property type="match status" value="1"/>
</dbReference>
<dbReference type="GO" id="GO:0004650">
    <property type="term" value="F:polygalacturonase activity"/>
    <property type="evidence" value="ECO:0007669"/>
    <property type="project" value="InterPro"/>
</dbReference>
<reference evidence="5 6" key="1">
    <citation type="submission" date="2018-05" db="EMBL/GenBank/DDBJ databases">
        <title>Genomic Encyclopedia of Archaeal and Bacterial Type Strains, Phase II (KMG-II): from individual species to whole genera.</title>
        <authorList>
            <person name="Goeker M."/>
        </authorList>
    </citation>
    <scope>NUCLEOTIDE SEQUENCE [LARGE SCALE GENOMIC DNA]</scope>
    <source>
        <strain evidence="5 6">DSM 22214</strain>
    </source>
</reference>
<evidence type="ECO:0000256" key="4">
    <source>
        <dbReference type="RuleBase" id="RU361169"/>
    </source>
</evidence>
<dbReference type="InterPro" id="IPR006626">
    <property type="entry name" value="PbH1"/>
</dbReference>
<keyword evidence="2 4" id="KW-0378">Hydrolase</keyword>
<dbReference type="PANTHER" id="PTHR31339">
    <property type="entry name" value="PECTIN LYASE-RELATED"/>
    <property type="match status" value="1"/>
</dbReference>
<keyword evidence="3 4" id="KW-0326">Glycosidase</keyword>
<organism evidence="5 6">
    <name type="scientific">Arcicella aurantiaca</name>
    <dbReference type="NCBI Taxonomy" id="591202"/>
    <lineage>
        <taxon>Bacteria</taxon>
        <taxon>Pseudomonadati</taxon>
        <taxon>Bacteroidota</taxon>
        <taxon>Cytophagia</taxon>
        <taxon>Cytophagales</taxon>
        <taxon>Flectobacillaceae</taxon>
        <taxon>Arcicella</taxon>
    </lineage>
</organism>
<protein>
    <submittedName>
        <fullName evidence="5">Glycosyl hydrolase family 28</fullName>
    </submittedName>
</protein>
<evidence type="ECO:0000256" key="3">
    <source>
        <dbReference type="ARBA" id="ARBA00023295"/>
    </source>
</evidence>
<dbReference type="GO" id="GO:0005975">
    <property type="term" value="P:carbohydrate metabolic process"/>
    <property type="evidence" value="ECO:0007669"/>
    <property type="project" value="InterPro"/>
</dbReference>
<gene>
    <name evidence="5" type="ORF">LV89_04882</name>
</gene>
<dbReference type="InterPro" id="IPR012334">
    <property type="entry name" value="Pectin_lyas_fold"/>
</dbReference>
<keyword evidence="6" id="KW-1185">Reference proteome</keyword>
<dbReference type="InterPro" id="IPR051801">
    <property type="entry name" value="GH28_Enzymes"/>
</dbReference>
<dbReference type="SUPFAM" id="SSF51126">
    <property type="entry name" value="Pectin lyase-like"/>
    <property type="match status" value="1"/>
</dbReference>
<name>A0A316E1C7_9BACT</name>
<evidence type="ECO:0000256" key="1">
    <source>
        <dbReference type="ARBA" id="ARBA00008834"/>
    </source>
</evidence>
<dbReference type="Proteomes" id="UP000245489">
    <property type="component" value="Unassembled WGS sequence"/>
</dbReference>
<evidence type="ECO:0000256" key="2">
    <source>
        <dbReference type="ARBA" id="ARBA00022801"/>
    </source>
</evidence>
<dbReference type="Pfam" id="PF00295">
    <property type="entry name" value="Glyco_hydro_28"/>
    <property type="match status" value="1"/>
</dbReference>
<dbReference type="EMBL" id="QGGO01000050">
    <property type="protein sequence ID" value="PWK16620.1"/>
    <property type="molecule type" value="Genomic_DNA"/>
</dbReference>
<accession>A0A316E1C7</accession>
<dbReference type="Gene3D" id="2.160.20.10">
    <property type="entry name" value="Single-stranded right-handed beta-helix, Pectin lyase-like"/>
    <property type="match status" value="1"/>
</dbReference>